<evidence type="ECO:0000256" key="2">
    <source>
        <dbReference type="ARBA" id="ARBA00022679"/>
    </source>
</evidence>
<keyword evidence="2" id="KW-0808">Transferase</keyword>
<protein>
    <recommendedName>
        <fullName evidence="4">Methyltransferase domain-containing protein</fullName>
    </recommendedName>
</protein>
<dbReference type="GO" id="GO:0051289">
    <property type="term" value="P:protein homotetramerization"/>
    <property type="evidence" value="ECO:0007669"/>
    <property type="project" value="TreeGrafter"/>
</dbReference>
<proteinExistence type="predicted"/>
<dbReference type="GO" id="GO:0005829">
    <property type="term" value="C:cytosol"/>
    <property type="evidence" value="ECO:0007669"/>
    <property type="project" value="TreeGrafter"/>
</dbReference>
<evidence type="ECO:0000313" key="6">
    <source>
        <dbReference type="Proteomes" id="UP000177167"/>
    </source>
</evidence>
<dbReference type="AlphaFoldDB" id="A0A1F8F4W2"/>
<dbReference type="GO" id="GO:0006111">
    <property type="term" value="P:regulation of gluconeogenesis"/>
    <property type="evidence" value="ECO:0007669"/>
    <property type="project" value="TreeGrafter"/>
</dbReference>
<keyword evidence="1" id="KW-0489">Methyltransferase</keyword>
<sequence>MDNKNYSTEGFIKTELSELPLREFTGDLELRWRAINGLIDNILNRYKNKVDSFKVLDLALGGGQDSIFLIKRGYDVTSNEIEDVYINQATSNAVNENVELNIRKCYWQKMDKSPPYKPEEFDFAFCLGNSFPNYLLNRDDRIKSLQNFWTILKKGGTLLFDSRNFDYMINNKDFILENPEINFKYLGRTTFLNKGLIHGFPVEISNNLIHFIWKHYGNKKYTEMNLWPATIENVRKLIKEALGDIKYETYYDFQKEKLRHYDFVQYLFFKD</sequence>
<accession>A0A1F8F4W2</accession>
<dbReference type="GO" id="GO:1901052">
    <property type="term" value="P:sarcosine metabolic process"/>
    <property type="evidence" value="ECO:0007669"/>
    <property type="project" value="TreeGrafter"/>
</dbReference>
<name>A0A1F8F4W2_9BACT</name>
<dbReference type="Pfam" id="PF13649">
    <property type="entry name" value="Methyltransf_25"/>
    <property type="match status" value="1"/>
</dbReference>
<dbReference type="SUPFAM" id="SSF53335">
    <property type="entry name" value="S-adenosyl-L-methionine-dependent methyltransferases"/>
    <property type="match status" value="1"/>
</dbReference>
<gene>
    <name evidence="5" type="ORF">A3J46_00975</name>
</gene>
<dbReference type="GO" id="GO:0032259">
    <property type="term" value="P:methylation"/>
    <property type="evidence" value="ECO:0007669"/>
    <property type="project" value="UniProtKB-KW"/>
</dbReference>
<evidence type="ECO:0000256" key="3">
    <source>
        <dbReference type="ARBA" id="ARBA00022691"/>
    </source>
</evidence>
<dbReference type="InterPro" id="IPR014369">
    <property type="entry name" value="Gly/Sar_N_MeTrfase"/>
</dbReference>
<evidence type="ECO:0000256" key="1">
    <source>
        <dbReference type="ARBA" id="ARBA00022603"/>
    </source>
</evidence>
<dbReference type="Gene3D" id="3.30.46.10">
    <property type="entry name" value="Glycine N-methyltransferase, chain A, domain 1"/>
    <property type="match status" value="1"/>
</dbReference>
<feature type="domain" description="Methyltransferase" evidence="4">
    <location>
        <begin position="55"/>
        <end position="156"/>
    </location>
</feature>
<dbReference type="GO" id="GO:0017174">
    <property type="term" value="F:glycine N-methyltransferase activity"/>
    <property type="evidence" value="ECO:0007669"/>
    <property type="project" value="InterPro"/>
</dbReference>
<dbReference type="GO" id="GO:0016594">
    <property type="term" value="F:glycine binding"/>
    <property type="evidence" value="ECO:0007669"/>
    <property type="project" value="TreeGrafter"/>
</dbReference>
<dbReference type="GO" id="GO:0046500">
    <property type="term" value="P:S-adenosylmethionine metabolic process"/>
    <property type="evidence" value="ECO:0007669"/>
    <property type="project" value="TreeGrafter"/>
</dbReference>
<reference evidence="5 6" key="1">
    <citation type="journal article" date="2016" name="Nat. Commun.">
        <title>Thousands of microbial genomes shed light on interconnected biogeochemical processes in an aquifer system.</title>
        <authorList>
            <person name="Anantharaman K."/>
            <person name="Brown C.T."/>
            <person name="Hug L.A."/>
            <person name="Sharon I."/>
            <person name="Castelle C.J."/>
            <person name="Probst A.J."/>
            <person name="Thomas B.C."/>
            <person name="Singh A."/>
            <person name="Wilkins M.J."/>
            <person name="Karaoz U."/>
            <person name="Brodie E.L."/>
            <person name="Williams K.H."/>
            <person name="Hubbard S.S."/>
            <person name="Banfield J.F."/>
        </authorList>
    </citation>
    <scope>NUCLEOTIDE SEQUENCE [LARGE SCALE GENOMIC DNA]</scope>
</reference>
<dbReference type="PANTHER" id="PTHR16458">
    <property type="entry name" value="GLYCINE N-METHYLTRANSFERASE"/>
    <property type="match status" value="1"/>
</dbReference>
<dbReference type="GO" id="GO:1904047">
    <property type="term" value="F:S-adenosyl-L-methionine binding"/>
    <property type="evidence" value="ECO:0007669"/>
    <property type="project" value="TreeGrafter"/>
</dbReference>
<dbReference type="CDD" id="cd02440">
    <property type="entry name" value="AdoMet_MTases"/>
    <property type="match status" value="1"/>
</dbReference>
<evidence type="ECO:0000259" key="4">
    <source>
        <dbReference type="Pfam" id="PF13649"/>
    </source>
</evidence>
<dbReference type="Proteomes" id="UP000177167">
    <property type="component" value="Unassembled WGS sequence"/>
</dbReference>
<dbReference type="InterPro" id="IPR041698">
    <property type="entry name" value="Methyltransf_25"/>
</dbReference>
<comment type="caution">
    <text evidence="5">The sequence shown here is derived from an EMBL/GenBank/DDBJ whole genome shotgun (WGS) entry which is preliminary data.</text>
</comment>
<evidence type="ECO:0000313" key="5">
    <source>
        <dbReference type="EMBL" id="OGN08195.1"/>
    </source>
</evidence>
<dbReference type="GO" id="GO:0042802">
    <property type="term" value="F:identical protein binding"/>
    <property type="evidence" value="ECO:0007669"/>
    <property type="project" value="TreeGrafter"/>
</dbReference>
<dbReference type="EMBL" id="MGJP01000067">
    <property type="protein sequence ID" value="OGN08195.1"/>
    <property type="molecule type" value="Genomic_DNA"/>
</dbReference>
<keyword evidence="3" id="KW-0949">S-adenosyl-L-methionine</keyword>
<dbReference type="GO" id="GO:0006730">
    <property type="term" value="P:one-carbon metabolic process"/>
    <property type="evidence" value="ECO:0007669"/>
    <property type="project" value="TreeGrafter"/>
</dbReference>
<organism evidence="5 6">
    <name type="scientific">Candidatus Yanofskybacteria bacterium RIFCSPHIGHO2_02_FULL_41_11</name>
    <dbReference type="NCBI Taxonomy" id="1802675"/>
    <lineage>
        <taxon>Bacteria</taxon>
        <taxon>Candidatus Yanofskyibacteriota</taxon>
    </lineage>
</organism>
<dbReference type="PANTHER" id="PTHR16458:SF2">
    <property type="entry name" value="GLYCINE N-METHYLTRANSFERASE"/>
    <property type="match status" value="1"/>
</dbReference>
<dbReference type="InterPro" id="IPR029063">
    <property type="entry name" value="SAM-dependent_MTases_sf"/>
</dbReference>
<dbReference type="GO" id="GO:0046498">
    <property type="term" value="P:S-adenosylhomocysteine metabolic process"/>
    <property type="evidence" value="ECO:0007669"/>
    <property type="project" value="TreeGrafter"/>
</dbReference>
<dbReference type="Gene3D" id="3.40.50.150">
    <property type="entry name" value="Vaccinia Virus protein VP39"/>
    <property type="match status" value="1"/>
</dbReference>